<feature type="region of interest" description="Disordered" evidence="1">
    <location>
        <begin position="114"/>
        <end position="230"/>
    </location>
</feature>
<protein>
    <submittedName>
        <fullName evidence="2">Uncharacterized protein</fullName>
    </submittedName>
</protein>
<dbReference type="EMBL" id="BQNB010020250">
    <property type="protein sequence ID" value="GJT93940.1"/>
    <property type="molecule type" value="Genomic_DNA"/>
</dbReference>
<comment type="caution">
    <text evidence="2">The sequence shown here is derived from an EMBL/GenBank/DDBJ whole genome shotgun (WGS) entry which is preliminary data.</text>
</comment>
<evidence type="ECO:0000313" key="3">
    <source>
        <dbReference type="Proteomes" id="UP001151760"/>
    </source>
</evidence>
<reference evidence="2" key="2">
    <citation type="submission" date="2022-01" db="EMBL/GenBank/DDBJ databases">
        <authorList>
            <person name="Yamashiro T."/>
            <person name="Shiraishi A."/>
            <person name="Satake H."/>
            <person name="Nakayama K."/>
        </authorList>
    </citation>
    <scope>NUCLEOTIDE SEQUENCE</scope>
</reference>
<gene>
    <name evidence="2" type="ORF">Tco_1082785</name>
</gene>
<evidence type="ECO:0000313" key="2">
    <source>
        <dbReference type="EMBL" id="GJT93940.1"/>
    </source>
</evidence>
<dbReference type="Proteomes" id="UP001151760">
    <property type="component" value="Unassembled WGS sequence"/>
</dbReference>
<reference evidence="2" key="1">
    <citation type="journal article" date="2022" name="Int. J. Mol. Sci.">
        <title>Draft Genome of Tanacetum Coccineum: Genomic Comparison of Closely Related Tanacetum-Family Plants.</title>
        <authorList>
            <person name="Yamashiro T."/>
            <person name="Shiraishi A."/>
            <person name="Nakayama K."/>
            <person name="Satake H."/>
        </authorList>
    </citation>
    <scope>NUCLEOTIDE SEQUENCE</scope>
</reference>
<organism evidence="2 3">
    <name type="scientific">Tanacetum coccineum</name>
    <dbReference type="NCBI Taxonomy" id="301880"/>
    <lineage>
        <taxon>Eukaryota</taxon>
        <taxon>Viridiplantae</taxon>
        <taxon>Streptophyta</taxon>
        <taxon>Embryophyta</taxon>
        <taxon>Tracheophyta</taxon>
        <taxon>Spermatophyta</taxon>
        <taxon>Magnoliopsida</taxon>
        <taxon>eudicotyledons</taxon>
        <taxon>Gunneridae</taxon>
        <taxon>Pentapetalae</taxon>
        <taxon>asterids</taxon>
        <taxon>campanulids</taxon>
        <taxon>Asterales</taxon>
        <taxon>Asteraceae</taxon>
        <taxon>Asteroideae</taxon>
        <taxon>Anthemideae</taxon>
        <taxon>Anthemidinae</taxon>
        <taxon>Tanacetum</taxon>
    </lineage>
</organism>
<feature type="compositionally biased region" description="Polar residues" evidence="1">
    <location>
        <begin position="130"/>
        <end position="168"/>
    </location>
</feature>
<sequence>MSKLAFCDYHNMVAILEKIEHNIDFHQIVDFLEDSPLRRKLKLKDEEGISDLPDTDLFANLSRMGYNILPNQRFSFQKETYLVPSQTAKVFTTLRVNSLSFSGRNVDLFESMLVPQGEGPVNPTEPHHTPSPQASIPQSQEPITHKTTTLTSSQEPTSQQLSTPSHTPTPRRLTKRAIRIAQSKALTPGADKPASPPRDDSHGEAFPTNTSLDVGLDRENIPKTSAMPHE</sequence>
<name>A0ABQ5I1H8_9ASTR</name>
<proteinExistence type="predicted"/>
<accession>A0ABQ5I1H8</accession>
<evidence type="ECO:0000256" key="1">
    <source>
        <dbReference type="SAM" id="MobiDB-lite"/>
    </source>
</evidence>
<keyword evidence="3" id="KW-1185">Reference proteome</keyword>